<gene>
    <name evidence="1" type="ORF">SAMN04487891_10653</name>
    <name evidence="2" type="ORF">SAMN05216293_3067</name>
</gene>
<evidence type="ECO:0000313" key="1">
    <source>
        <dbReference type="EMBL" id="SFC11789.1"/>
    </source>
</evidence>
<dbReference type="EMBL" id="FRAT01000008">
    <property type="protein sequence ID" value="SHL25323.1"/>
    <property type="molecule type" value="Genomic_DNA"/>
</dbReference>
<dbReference type="STRING" id="1055723.SAMN05216293_3067"/>
<comment type="caution">
    <text evidence="2">The sequence shown here is derived from an EMBL/GenBank/DDBJ whole genome shotgun (WGS) entry which is preliminary data.</text>
</comment>
<dbReference type="OrthoDB" id="128937at2"/>
<evidence type="ECO:0000313" key="2">
    <source>
        <dbReference type="EMBL" id="SHL25323.1"/>
    </source>
</evidence>
<evidence type="ECO:0000313" key="4">
    <source>
        <dbReference type="Proteomes" id="UP000198940"/>
    </source>
</evidence>
<dbReference type="EMBL" id="FOKU01000006">
    <property type="protein sequence ID" value="SFC11789.1"/>
    <property type="molecule type" value="Genomic_DNA"/>
</dbReference>
<proteinExistence type="predicted"/>
<reference evidence="2 3" key="1">
    <citation type="submission" date="2016-11" db="EMBL/GenBank/DDBJ databases">
        <authorList>
            <person name="Varghese N."/>
            <person name="Submissions S."/>
        </authorList>
    </citation>
    <scope>NUCLEOTIDE SEQUENCE [LARGE SCALE GENOMIC DNA]</scope>
    <source>
        <strain evidence="2 3">CGMCC 1.12174</strain>
        <strain evidence="1 4">DSM 26351</strain>
    </source>
</reference>
<dbReference type="Proteomes" id="UP000198940">
    <property type="component" value="Unassembled WGS sequence"/>
</dbReference>
<accession>A0A1M6Z4L8</accession>
<dbReference type="AlphaFoldDB" id="A0A1M6Z4L8"/>
<protein>
    <submittedName>
        <fullName evidence="2">Uncharacterized protein</fullName>
    </submittedName>
</protein>
<name>A0A1M6Z4L8_9FLAO</name>
<dbReference type="Proteomes" id="UP000184031">
    <property type="component" value="Unassembled WGS sequence"/>
</dbReference>
<evidence type="ECO:0000313" key="3">
    <source>
        <dbReference type="Proteomes" id="UP000184031"/>
    </source>
</evidence>
<keyword evidence="4" id="KW-1185">Reference proteome</keyword>
<dbReference type="RefSeq" id="WP_072881437.1">
    <property type="nucleotide sequence ID" value="NZ_FOKU01000006.1"/>
</dbReference>
<organism evidence="2 3">
    <name type="scientific">Flagellimonas taeanensis</name>
    <dbReference type="NCBI Taxonomy" id="1005926"/>
    <lineage>
        <taxon>Bacteria</taxon>
        <taxon>Pseudomonadati</taxon>
        <taxon>Bacteroidota</taxon>
        <taxon>Flavobacteriia</taxon>
        <taxon>Flavobacteriales</taxon>
        <taxon>Flavobacteriaceae</taxon>
        <taxon>Flagellimonas</taxon>
    </lineage>
</organism>
<sequence>MNKFIILAILVLTSLDSFSQETVARFKYEDAEKAFVAGNYQACIDNLDEAEKLLGKTAPNILHLKIMAQDQIKNGISKRTTEKVDLGSLYDRMNSLKKDCEHYLASYDIAGLEEKYRDVYNIYERIKELPESKAEFMEAHQRAEEKEQGEIIAMLMKAVKAQGGMAALERVKTVHMTGETSRFGKSTLYVDEKYMVPGMKREILSYKKGGKQPVVKIIVKGKEAFFEEGKKGRSPLYDPLALSSSAMFRELDLIAGIPKGELEFGSTHAPDGSPGIIVSARVPNGHLKEMRQYDASSGLLQKVALNFFRTGEVEPVRLMVFSYSDYREVDGVKIPFQINIGSKHGQTEKAETRRYSKVLINQGVVLSDFD</sequence>